<reference evidence="2 3" key="1">
    <citation type="journal article" date="2015" name="Fungal Genet. Biol.">
        <title>Evolution of novel wood decay mechanisms in Agaricales revealed by the genome sequences of Fistulina hepatica and Cylindrobasidium torrendii.</title>
        <authorList>
            <person name="Floudas D."/>
            <person name="Held B.W."/>
            <person name="Riley R."/>
            <person name="Nagy L.G."/>
            <person name="Koehler G."/>
            <person name="Ransdell A.S."/>
            <person name="Younus H."/>
            <person name="Chow J."/>
            <person name="Chiniquy J."/>
            <person name="Lipzen A."/>
            <person name="Tritt A."/>
            <person name="Sun H."/>
            <person name="Haridas S."/>
            <person name="LaButti K."/>
            <person name="Ohm R.A."/>
            <person name="Kues U."/>
            <person name="Blanchette R.A."/>
            <person name="Grigoriev I.V."/>
            <person name="Minto R.E."/>
            <person name="Hibbett D.S."/>
        </authorList>
    </citation>
    <scope>NUCLEOTIDE SEQUENCE [LARGE SCALE GENOMIC DNA]</scope>
    <source>
        <strain evidence="2 3">ATCC 64428</strain>
    </source>
</reference>
<protein>
    <submittedName>
        <fullName evidence="2">Uncharacterized protein</fullName>
    </submittedName>
</protein>
<evidence type="ECO:0000256" key="1">
    <source>
        <dbReference type="SAM" id="MobiDB-lite"/>
    </source>
</evidence>
<dbReference type="AlphaFoldDB" id="A0A0D7AKG5"/>
<evidence type="ECO:0000313" key="3">
    <source>
        <dbReference type="Proteomes" id="UP000054144"/>
    </source>
</evidence>
<feature type="region of interest" description="Disordered" evidence="1">
    <location>
        <begin position="18"/>
        <end position="41"/>
    </location>
</feature>
<dbReference type="SUPFAM" id="SSF52540">
    <property type="entry name" value="P-loop containing nucleoside triphosphate hydrolases"/>
    <property type="match status" value="1"/>
</dbReference>
<proteinExistence type="predicted"/>
<name>A0A0D7AKG5_9AGAR</name>
<dbReference type="PANTHER" id="PTHR42957:SF1">
    <property type="entry name" value="HELICASE MJ1565-RELATED"/>
    <property type="match status" value="1"/>
</dbReference>
<dbReference type="PANTHER" id="PTHR42957">
    <property type="entry name" value="HELICASE MJ1565-RELATED"/>
    <property type="match status" value="1"/>
</dbReference>
<dbReference type="InterPro" id="IPR027417">
    <property type="entry name" value="P-loop_NTPase"/>
</dbReference>
<dbReference type="InterPro" id="IPR008571">
    <property type="entry name" value="HerA-like"/>
</dbReference>
<dbReference type="OrthoDB" id="2316594at2759"/>
<dbReference type="EMBL" id="KN881644">
    <property type="protein sequence ID" value="KIY52355.1"/>
    <property type="molecule type" value="Genomic_DNA"/>
</dbReference>
<sequence length="454" mass="49356">MADSQKICDVSLGNGSVFELPTPHSSPTTAPAVSEGEDEDDDGVGVITHDLDTAPLFTRDAYLHSDFKGRPTQYGVLGQLLTVNNKGSSHKPDDNRLYINTNSPFSALVCGVQGAGKSHTVSVILENMFYPAFAPIGTLQKPLSGLVLHYGDSGPSAHACEAASSSLQRMSTLYGGLGDSVTVLPLLLTEDELDAKGLLSMMAVGSSAGAPLYMQIVLSILRDLGESFTFQRFQRELDLKKTQFNPAQVAGLQQRMSLLKSFMVPTGSKGVREQRGRFAAGQLTIVDLSDPFVDTDSACSLFEIVVRLFVRAKVDTGKVVLVDEAHKYLSSNKASGLTQELSILVREQRHLGMRVLISTQEPTVVPPTLLQLCTVKILHRFSAPAWLDHLNKHVSADFSQGDPFDVIVNLKTGLETRRYADDEPPKLQKFGRGYLIVKTRRRITRDGGASVLIL</sequence>
<dbReference type="Proteomes" id="UP000054144">
    <property type="component" value="Unassembled WGS sequence"/>
</dbReference>
<organism evidence="2 3">
    <name type="scientific">Fistulina hepatica ATCC 64428</name>
    <dbReference type="NCBI Taxonomy" id="1128425"/>
    <lineage>
        <taxon>Eukaryota</taxon>
        <taxon>Fungi</taxon>
        <taxon>Dikarya</taxon>
        <taxon>Basidiomycota</taxon>
        <taxon>Agaricomycotina</taxon>
        <taxon>Agaricomycetes</taxon>
        <taxon>Agaricomycetidae</taxon>
        <taxon>Agaricales</taxon>
        <taxon>Fistulinaceae</taxon>
        <taxon>Fistulina</taxon>
    </lineage>
</organism>
<accession>A0A0D7AKG5</accession>
<keyword evidence="3" id="KW-1185">Reference proteome</keyword>
<evidence type="ECO:0000313" key="2">
    <source>
        <dbReference type="EMBL" id="KIY52355.1"/>
    </source>
</evidence>
<gene>
    <name evidence="2" type="ORF">FISHEDRAFT_63890</name>
</gene>
<dbReference type="Gene3D" id="3.40.50.300">
    <property type="entry name" value="P-loop containing nucleotide triphosphate hydrolases"/>
    <property type="match status" value="1"/>
</dbReference>
<feature type="compositionally biased region" description="Low complexity" evidence="1">
    <location>
        <begin position="21"/>
        <end position="34"/>
    </location>
</feature>